<keyword evidence="2" id="KW-0804">Transcription</keyword>
<feature type="domain" description="HTH araC/xylS-type" evidence="3">
    <location>
        <begin position="235"/>
        <end position="333"/>
    </location>
</feature>
<dbReference type="InterPro" id="IPR052158">
    <property type="entry name" value="INH-QAR"/>
</dbReference>
<dbReference type="Pfam" id="PF01965">
    <property type="entry name" value="DJ-1_PfpI"/>
    <property type="match status" value="1"/>
</dbReference>
<dbReference type="Pfam" id="PF12833">
    <property type="entry name" value="HTH_18"/>
    <property type="match status" value="1"/>
</dbReference>
<evidence type="ECO:0000256" key="1">
    <source>
        <dbReference type="ARBA" id="ARBA00023015"/>
    </source>
</evidence>
<gene>
    <name evidence="4" type="ORF">SAHL_16530</name>
</gene>
<dbReference type="InterPro" id="IPR002818">
    <property type="entry name" value="DJ-1/PfpI"/>
</dbReference>
<accession>A0A423PDW0</accession>
<evidence type="ECO:0000259" key="3">
    <source>
        <dbReference type="PROSITE" id="PS01124"/>
    </source>
</evidence>
<comment type="caution">
    <text evidence="4">The sequence shown here is derived from an EMBL/GenBank/DDBJ whole genome shotgun (WGS) entry which is preliminary data.</text>
</comment>
<dbReference type="GO" id="GO:0003700">
    <property type="term" value="F:DNA-binding transcription factor activity"/>
    <property type="evidence" value="ECO:0007669"/>
    <property type="project" value="InterPro"/>
</dbReference>
<dbReference type="PANTHER" id="PTHR43130:SF11">
    <property type="entry name" value="TRANSCRIPTIONAL REGULATORY PROTEIN"/>
    <property type="match status" value="1"/>
</dbReference>
<reference evidence="4 5" key="1">
    <citation type="submission" date="2013-10" db="EMBL/GenBank/DDBJ databases">
        <title>Salinisphaera halophila YIM 95161 Genome Sequencing.</title>
        <authorList>
            <person name="Lai Q."/>
            <person name="Li C."/>
            <person name="Shao Z."/>
        </authorList>
    </citation>
    <scope>NUCLEOTIDE SEQUENCE [LARGE SCALE GENOMIC DNA]</scope>
    <source>
        <strain evidence="4 5">YIM 95161</strain>
    </source>
</reference>
<dbReference type="GO" id="GO:0043565">
    <property type="term" value="F:sequence-specific DNA binding"/>
    <property type="evidence" value="ECO:0007669"/>
    <property type="project" value="InterPro"/>
</dbReference>
<dbReference type="AlphaFoldDB" id="A0A423PDW0"/>
<proteinExistence type="predicted"/>
<dbReference type="SMART" id="SM00342">
    <property type="entry name" value="HTH_ARAC"/>
    <property type="match status" value="1"/>
</dbReference>
<dbReference type="InterPro" id="IPR009057">
    <property type="entry name" value="Homeodomain-like_sf"/>
</dbReference>
<dbReference type="PROSITE" id="PS01124">
    <property type="entry name" value="HTH_ARAC_FAMILY_2"/>
    <property type="match status" value="1"/>
</dbReference>
<keyword evidence="1" id="KW-0805">Transcription regulation</keyword>
<dbReference type="Proteomes" id="UP000285123">
    <property type="component" value="Unassembled WGS sequence"/>
</dbReference>
<evidence type="ECO:0000313" key="5">
    <source>
        <dbReference type="Proteomes" id="UP000285123"/>
    </source>
</evidence>
<sequence length="351" mass="39031">MIRGRSRHAGEAMINVTVVLVEGGMPSTAVAPVEIFDSAGRLWNQMRGKSPQPYFRVRTASQDGRPVRTGVCLSLTPSCALQEIDAADLIIVSAIGADIDTACPANRTIYPWLRRWHQSGSLIAGVCAGVALVAEAGLLDGRPATTHWGVADACRRRYPDVQWHPERFLTESGNVLCSGGVYASVDLSLYLVEKFCGHRVAMETARALLLETPRTWQFGYAAEPPLSLHEDNRILRVQEWLLRHFDEPVRVDALAARAAMTSRTLTRRFKMATGETPMSYLHQVRVNAARHMLENDALTIQHVSRAVGYEDLAFFRRIFKRYAGLSPQLYRERFGVDPPESVAIAGRAPHR</sequence>
<evidence type="ECO:0000256" key="2">
    <source>
        <dbReference type="ARBA" id="ARBA00023163"/>
    </source>
</evidence>
<dbReference type="SUPFAM" id="SSF46689">
    <property type="entry name" value="Homeodomain-like"/>
    <property type="match status" value="2"/>
</dbReference>
<dbReference type="Gene3D" id="3.40.50.880">
    <property type="match status" value="1"/>
</dbReference>
<dbReference type="CDD" id="cd03138">
    <property type="entry name" value="GATase1_AraC_2"/>
    <property type="match status" value="1"/>
</dbReference>
<protein>
    <submittedName>
        <fullName evidence="4">AraC family transcriptional regulator</fullName>
    </submittedName>
</protein>
<dbReference type="SUPFAM" id="SSF52317">
    <property type="entry name" value="Class I glutamine amidotransferase-like"/>
    <property type="match status" value="1"/>
</dbReference>
<dbReference type="EMBL" id="AYKF01000135">
    <property type="protein sequence ID" value="ROO23772.1"/>
    <property type="molecule type" value="Genomic_DNA"/>
</dbReference>
<dbReference type="Gene3D" id="1.10.10.60">
    <property type="entry name" value="Homeodomain-like"/>
    <property type="match status" value="2"/>
</dbReference>
<dbReference type="PANTHER" id="PTHR43130">
    <property type="entry name" value="ARAC-FAMILY TRANSCRIPTIONAL REGULATOR"/>
    <property type="match status" value="1"/>
</dbReference>
<name>A0A423PDW0_9GAMM</name>
<organism evidence="4 5">
    <name type="scientific">Salinisphaera orenii YIM 95161</name>
    <dbReference type="NCBI Taxonomy" id="1051139"/>
    <lineage>
        <taxon>Bacteria</taxon>
        <taxon>Pseudomonadati</taxon>
        <taxon>Pseudomonadota</taxon>
        <taxon>Gammaproteobacteria</taxon>
        <taxon>Salinisphaerales</taxon>
        <taxon>Salinisphaeraceae</taxon>
        <taxon>Salinisphaera</taxon>
    </lineage>
</organism>
<evidence type="ECO:0000313" key="4">
    <source>
        <dbReference type="EMBL" id="ROO23772.1"/>
    </source>
</evidence>
<dbReference type="InterPro" id="IPR018060">
    <property type="entry name" value="HTH_AraC"/>
</dbReference>
<dbReference type="InterPro" id="IPR029062">
    <property type="entry name" value="Class_I_gatase-like"/>
</dbReference>